<protein>
    <submittedName>
        <fullName evidence="3">Uncharacterized protein LOC111012047</fullName>
    </submittedName>
</protein>
<dbReference type="GO" id="GO:0003676">
    <property type="term" value="F:nucleic acid binding"/>
    <property type="evidence" value="ECO:0007669"/>
    <property type="project" value="InterPro"/>
</dbReference>
<dbReference type="Pfam" id="PF13456">
    <property type="entry name" value="RVT_3"/>
    <property type="match status" value="1"/>
</dbReference>
<gene>
    <name evidence="3" type="primary">LOC111012047</name>
</gene>
<sequence length="188" mass="21165">MMGLGVDCNCSFIDRWALWRENLTLEELLLAGIICWANWNDRNQRNNGIDVADVHTESDWITNYAMELLTRRRKTNEAQKNLPCLAIWKPPSKGTVKLNVDAAFDVRNQRGGVGVLVRDDRNSILAALISSHNVNSPLLAEICAIREAVRLAERCIHVGREGNKPAHFLAGEALHQNHLVLWLSDFSS</sequence>
<evidence type="ECO:0000313" key="3">
    <source>
        <dbReference type="RefSeq" id="XP_022141766.1"/>
    </source>
</evidence>
<dbReference type="Proteomes" id="UP000504603">
    <property type="component" value="Unplaced"/>
</dbReference>
<dbReference type="CDD" id="cd06222">
    <property type="entry name" value="RNase_H_like"/>
    <property type="match status" value="1"/>
</dbReference>
<accession>A0A6J1CK80</accession>
<dbReference type="InterPro" id="IPR002156">
    <property type="entry name" value="RNaseH_domain"/>
</dbReference>
<keyword evidence="2" id="KW-1185">Reference proteome</keyword>
<reference evidence="3" key="1">
    <citation type="submission" date="2025-08" db="UniProtKB">
        <authorList>
            <consortium name="RefSeq"/>
        </authorList>
    </citation>
    <scope>IDENTIFICATION</scope>
    <source>
        <strain evidence="3">OHB3-1</strain>
    </source>
</reference>
<evidence type="ECO:0000259" key="1">
    <source>
        <dbReference type="Pfam" id="PF13456"/>
    </source>
</evidence>
<dbReference type="InterPro" id="IPR044730">
    <property type="entry name" value="RNase_H-like_dom_plant"/>
</dbReference>
<dbReference type="GO" id="GO:0004523">
    <property type="term" value="F:RNA-DNA hybrid ribonuclease activity"/>
    <property type="evidence" value="ECO:0007669"/>
    <property type="project" value="InterPro"/>
</dbReference>
<dbReference type="SUPFAM" id="SSF53098">
    <property type="entry name" value="Ribonuclease H-like"/>
    <property type="match status" value="1"/>
</dbReference>
<dbReference type="PANTHER" id="PTHR47074">
    <property type="entry name" value="BNAC02G40300D PROTEIN"/>
    <property type="match status" value="1"/>
</dbReference>
<dbReference type="InterPro" id="IPR012337">
    <property type="entry name" value="RNaseH-like_sf"/>
</dbReference>
<proteinExistence type="predicted"/>
<organism evidence="2 3">
    <name type="scientific">Momordica charantia</name>
    <name type="common">Bitter gourd</name>
    <name type="synonym">Balsam pear</name>
    <dbReference type="NCBI Taxonomy" id="3673"/>
    <lineage>
        <taxon>Eukaryota</taxon>
        <taxon>Viridiplantae</taxon>
        <taxon>Streptophyta</taxon>
        <taxon>Embryophyta</taxon>
        <taxon>Tracheophyta</taxon>
        <taxon>Spermatophyta</taxon>
        <taxon>Magnoliopsida</taxon>
        <taxon>eudicotyledons</taxon>
        <taxon>Gunneridae</taxon>
        <taxon>Pentapetalae</taxon>
        <taxon>rosids</taxon>
        <taxon>fabids</taxon>
        <taxon>Cucurbitales</taxon>
        <taxon>Cucurbitaceae</taxon>
        <taxon>Momordiceae</taxon>
        <taxon>Momordica</taxon>
    </lineage>
</organism>
<evidence type="ECO:0000313" key="2">
    <source>
        <dbReference type="Proteomes" id="UP000504603"/>
    </source>
</evidence>
<dbReference type="RefSeq" id="XP_022141766.1">
    <property type="nucleotide sequence ID" value="XM_022286074.1"/>
</dbReference>
<feature type="domain" description="RNase H type-1" evidence="1">
    <location>
        <begin position="99"/>
        <end position="153"/>
    </location>
</feature>
<dbReference type="OrthoDB" id="985400at2759"/>
<dbReference type="KEGG" id="mcha:111012047"/>
<dbReference type="AlphaFoldDB" id="A0A6J1CK80"/>
<dbReference type="GeneID" id="111012047"/>
<dbReference type="PANTHER" id="PTHR47074:SF48">
    <property type="entry name" value="POLYNUCLEOTIDYL TRANSFERASE, RIBONUCLEASE H-LIKE SUPERFAMILY PROTEIN"/>
    <property type="match status" value="1"/>
</dbReference>
<name>A0A6J1CK80_MOMCH</name>
<dbReference type="InterPro" id="IPR052929">
    <property type="entry name" value="RNase_H-like_EbsB-rel"/>
</dbReference>